<reference evidence="5 6" key="1">
    <citation type="journal article" date="2023" name="BMC Biol.">
        <title>The compact genome of the sponge Oopsacas minuta (Hexactinellida) is lacking key metazoan core genes.</title>
        <authorList>
            <person name="Santini S."/>
            <person name="Schenkelaars Q."/>
            <person name="Jourda C."/>
            <person name="Duchesne M."/>
            <person name="Belahbib H."/>
            <person name="Rocher C."/>
            <person name="Selva M."/>
            <person name="Riesgo A."/>
            <person name="Vervoort M."/>
            <person name="Leys S.P."/>
            <person name="Kodjabachian L."/>
            <person name="Le Bivic A."/>
            <person name="Borchiellini C."/>
            <person name="Claverie J.M."/>
            <person name="Renard E."/>
        </authorList>
    </citation>
    <scope>NUCLEOTIDE SEQUENCE [LARGE SCALE GENOMIC DNA]</scope>
    <source>
        <strain evidence="5">SPO-2</strain>
    </source>
</reference>
<dbReference type="PANTHER" id="PTHR24198:SF165">
    <property type="entry name" value="ANKYRIN REPEAT-CONTAINING PROTEIN-RELATED"/>
    <property type="match status" value="1"/>
</dbReference>
<feature type="repeat" description="ANK" evidence="3">
    <location>
        <begin position="332"/>
        <end position="364"/>
    </location>
</feature>
<proteinExistence type="predicted"/>
<comment type="caution">
    <text evidence="5">The sequence shown here is derived from an EMBL/GenBank/DDBJ whole genome shotgun (WGS) entry which is preliminary data.</text>
</comment>
<dbReference type="InterPro" id="IPR036770">
    <property type="entry name" value="Ankyrin_rpt-contain_sf"/>
</dbReference>
<dbReference type="AlphaFoldDB" id="A0AAV7JSQ6"/>
<feature type="repeat" description="ANK" evidence="3">
    <location>
        <begin position="142"/>
        <end position="174"/>
    </location>
</feature>
<sequence length="985" mass="112118">MAESLGENRFVRACKDGQVERVKELIQAGDNVNQADRSGYTGLHWAAFNGHHNCVTQLLQNEVLNRLDINTKDSKGGTPLMKAAVKGNTLIVKMLIDRGALVDERDHNGVTALHFSCERGFSESVDVIAKVSTNLNQKTHQFGWTALHIAALRGEEMCCRAIITHGADINALDTKFSTPLMLTCSKGHDHIVRMLLLRGAQLSHRDINNLSALHYAARYGHAAAAEALLKEAEKYPGSLSTDEAGNEDAHRYTPLHFVAEANRQAEEGDVPEDIQTKFVECCKVLVDDYGAGVQPIASTLVTPLHIAADVGNTKVADFLLKHGANPNATNTQGDTPLHFAASRKREVTIAVLVTHGASLGQESYDGITPLNYCPLKDIVRIVFHTVFEGNLEKIDQSEYTILHHLCRWGQEEWLDKILEGIEHKIKIELLFKSGAKPSPFVMCLTAGNDSLAANMINKYYKCKSRAAVDFMMNTDYNGMNILHAMIELKSYRTLGAVFDLLVHEADENYITILPDLLNINELGQRPVLPGLADKDEKFDILSPTLYQKLDKIENDKIILHPVVTLLTERKVSVYNKFNFCSFSFFIVYLFIIYLLQFTLSYTRMESLENHHGINFLNFLLVVALTNDVLIVLARYLSILYRRVKRSSLYYSNWKFNHSKKKAKTQVTWFTTVRYNRKYSWLVKLKNTFKIPSKIRHPLWFLKHAILYVLQPVVLLEWLGIFSLFLYLLTHWIGVRAQWVFASISFTLNTLRLFKYFTYSVYLGPYASTLYLALTRDIPRFLVVFALLLVTFTGGFSLAIVPVNNTTCSTYEDQAFCNASQIFLSGIRVLLHGNIFQDANFIQFLGFYPSLIYSIFIILIVVFLINFLVAQFCTTYFNNLPSEKCYKLKIATEFENTSLSYLVLGKIICVLTAVVKAKVAQEYWKKIRLDKETLQLDKISTEMSELKQQFHKNLHINRTTHDYKNFTIDARQNRESLMQEDKWLSQ</sequence>
<dbReference type="PRINTS" id="PR01415">
    <property type="entry name" value="ANKYRIN"/>
</dbReference>
<dbReference type="InterPro" id="IPR002110">
    <property type="entry name" value="Ankyrin_rpt"/>
</dbReference>
<dbReference type="SMART" id="SM00248">
    <property type="entry name" value="ANK"/>
    <property type="match status" value="11"/>
</dbReference>
<dbReference type="Pfam" id="PF00023">
    <property type="entry name" value="Ank"/>
    <property type="match status" value="1"/>
</dbReference>
<keyword evidence="4" id="KW-0472">Membrane</keyword>
<keyword evidence="4" id="KW-1133">Transmembrane helix</keyword>
<evidence type="ECO:0000313" key="6">
    <source>
        <dbReference type="Proteomes" id="UP001165289"/>
    </source>
</evidence>
<dbReference type="Gene3D" id="1.25.40.20">
    <property type="entry name" value="Ankyrin repeat-containing domain"/>
    <property type="match status" value="4"/>
</dbReference>
<feature type="transmembrane region" description="Helical" evidence="4">
    <location>
        <begin position="577"/>
        <end position="595"/>
    </location>
</feature>
<evidence type="ECO:0000256" key="1">
    <source>
        <dbReference type="ARBA" id="ARBA00022737"/>
    </source>
</evidence>
<feature type="repeat" description="ANK" evidence="3">
    <location>
        <begin position="299"/>
        <end position="331"/>
    </location>
</feature>
<dbReference type="Pfam" id="PF12796">
    <property type="entry name" value="Ank_2"/>
    <property type="match status" value="3"/>
</dbReference>
<keyword evidence="4" id="KW-0812">Transmembrane</keyword>
<name>A0AAV7JSQ6_9METZ</name>
<feature type="transmembrane region" description="Helical" evidence="4">
    <location>
        <begin position="752"/>
        <end position="773"/>
    </location>
</feature>
<dbReference type="SUPFAM" id="SSF48403">
    <property type="entry name" value="Ankyrin repeat"/>
    <property type="match status" value="1"/>
</dbReference>
<accession>A0AAV7JSQ6</accession>
<dbReference type="PROSITE" id="PS50297">
    <property type="entry name" value="ANK_REP_REGION"/>
    <property type="match status" value="5"/>
</dbReference>
<feature type="transmembrane region" description="Helical" evidence="4">
    <location>
        <begin position="850"/>
        <end position="876"/>
    </location>
</feature>
<feature type="transmembrane region" description="Helical" evidence="4">
    <location>
        <begin position="704"/>
        <end position="732"/>
    </location>
</feature>
<dbReference type="PROSITE" id="PS50088">
    <property type="entry name" value="ANK_REPEAT"/>
    <property type="match status" value="5"/>
</dbReference>
<evidence type="ECO:0000256" key="2">
    <source>
        <dbReference type="ARBA" id="ARBA00023043"/>
    </source>
</evidence>
<feature type="repeat" description="ANK" evidence="3">
    <location>
        <begin position="75"/>
        <end position="107"/>
    </location>
</feature>
<evidence type="ECO:0008006" key="7">
    <source>
        <dbReference type="Google" id="ProtNLM"/>
    </source>
</evidence>
<keyword evidence="2 3" id="KW-0040">ANK repeat</keyword>
<keyword evidence="1" id="KW-0677">Repeat</keyword>
<evidence type="ECO:0000313" key="5">
    <source>
        <dbReference type="EMBL" id="KAI6651773.1"/>
    </source>
</evidence>
<evidence type="ECO:0000256" key="4">
    <source>
        <dbReference type="SAM" id="Phobius"/>
    </source>
</evidence>
<organism evidence="5 6">
    <name type="scientific">Oopsacas minuta</name>
    <dbReference type="NCBI Taxonomy" id="111878"/>
    <lineage>
        <taxon>Eukaryota</taxon>
        <taxon>Metazoa</taxon>
        <taxon>Porifera</taxon>
        <taxon>Hexactinellida</taxon>
        <taxon>Hexasterophora</taxon>
        <taxon>Lyssacinosida</taxon>
        <taxon>Leucopsacidae</taxon>
        <taxon>Oopsacas</taxon>
    </lineage>
</organism>
<dbReference type="Proteomes" id="UP001165289">
    <property type="component" value="Unassembled WGS sequence"/>
</dbReference>
<gene>
    <name evidence="5" type="ORF">LOD99_5020</name>
</gene>
<feature type="transmembrane region" description="Helical" evidence="4">
    <location>
        <begin position="615"/>
        <end position="636"/>
    </location>
</feature>
<feature type="repeat" description="ANK" evidence="3">
    <location>
        <begin position="175"/>
        <end position="207"/>
    </location>
</feature>
<dbReference type="PANTHER" id="PTHR24198">
    <property type="entry name" value="ANKYRIN REPEAT AND PROTEIN KINASE DOMAIN-CONTAINING PROTEIN"/>
    <property type="match status" value="1"/>
</dbReference>
<dbReference type="EMBL" id="JAKMXF010000302">
    <property type="protein sequence ID" value="KAI6651773.1"/>
    <property type="molecule type" value="Genomic_DNA"/>
</dbReference>
<protein>
    <recommendedName>
        <fullName evidence="7">Ion transport domain-containing protein</fullName>
    </recommendedName>
</protein>
<feature type="transmembrane region" description="Helical" evidence="4">
    <location>
        <begin position="780"/>
        <end position="800"/>
    </location>
</feature>
<evidence type="ECO:0000256" key="3">
    <source>
        <dbReference type="PROSITE-ProRule" id="PRU00023"/>
    </source>
</evidence>
<keyword evidence="6" id="KW-1185">Reference proteome</keyword>